<evidence type="ECO:0000313" key="2">
    <source>
        <dbReference type="EMBL" id="GHO47145.1"/>
    </source>
</evidence>
<protein>
    <submittedName>
        <fullName evidence="2">Uncharacterized protein</fullName>
    </submittedName>
</protein>
<sequence>MHIQVPSDTSFLSSERVRYVSFSGIVRGEFVKIARLFWWMTAILAIGFLAALLLQASVPDLNLSAQKTPLHFLYDIMETGMTFFRILVGIFLLILTSLCIGREYQYGTIRIVLARGVGRVQLLLAKLALIVLLSLGLVVLFSLITLIFLCMLSFALVGNLAPLGATTSAFWANTGRDLLAVVISMGATILLAAAMSALGRSLTFGISASLAWFPLDNVSALVLNVLAEVTHSHFWPSLSLYLLGPQLNRLPDRLLPKEVQGVSASFGAEPLVSVSLVQALMVVGAYVLIFLVLTLVTTWKRDIKE</sequence>
<comment type="caution">
    <text evidence="2">The sequence shown here is derived from an EMBL/GenBank/DDBJ whole genome shotgun (WGS) entry which is preliminary data.</text>
</comment>
<dbReference type="PANTHER" id="PTHR37305:SF1">
    <property type="entry name" value="MEMBRANE PROTEIN"/>
    <property type="match status" value="1"/>
</dbReference>
<keyword evidence="1" id="KW-1133">Transmembrane helix</keyword>
<feature type="transmembrane region" description="Helical" evidence="1">
    <location>
        <begin position="76"/>
        <end position="100"/>
    </location>
</feature>
<feature type="transmembrane region" description="Helical" evidence="1">
    <location>
        <begin position="178"/>
        <end position="198"/>
    </location>
</feature>
<feature type="transmembrane region" description="Helical" evidence="1">
    <location>
        <begin position="276"/>
        <end position="299"/>
    </location>
</feature>
<accession>A0A8J3I5I7</accession>
<dbReference type="RefSeq" id="WP_220196447.1">
    <property type="nucleotide sequence ID" value="NZ_BNJF01000002.1"/>
</dbReference>
<keyword evidence="1" id="KW-0472">Membrane</keyword>
<dbReference type="EMBL" id="BNJF01000002">
    <property type="protein sequence ID" value="GHO47145.1"/>
    <property type="molecule type" value="Genomic_DNA"/>
</dbReference>
<dbReference type="Pfam" id="PF12730">
    <property type="entry name" value="ABC2_membrane_4"/>
    <property type="match status" value="1"/>
</dbReference>
<reference evidence="2" key="1">
    <citation type="submission" date="2020-10" db="EMBL/GenBank/DDBJ databases">
        <title>Taxonomic study of unclassified bacteria belonging to the class Ktedonobacteria.</title>
        <authorList>
            <person name="Yabe S."/>
            <person name="Wang C.M."/>
            <person name="Zheng Y."/>
            <person name="Sakai Y."/>
            <person name="Cavaletti L."/>
            <person name="Monciardini P."/>
            <person name="Donadio S."/>
        </authorList>
    </citation>
    <scope>NUCLEOTIDE SEQUENCE</scope>
    <source>
        <strain evidence="2">SOSP1-1</strain>
    </source>
</reference>
<keyword evidence="3" id="KW-1185">Reference proteome</keyword>
<evidence type="ECO:0000313" key="3">
    <source>
        <dbReference type="Proteomes" id="UP000612362"/>
    </source>
</evidence>
<gene>
    <name evidence="2" type="ORF">KSX_53080</name>
</gene>
<keyword evidence="1" id="KW-0812">Transmembrane</keyword>
<proteinExistence type="predicted"/>
<dbReference type="AlphaFoldDB" id="A0A8J3I5I7"/>
<evidence type="ECO:0000256" key="1">
    <source>
        <dbReference type="SAM" id="Phobius"/>
    </source>
</evidence>
<feature type="transmembrane region" description="Helical" evidence="1">
    <location>
        <begin position="127"/>
        <end position="158"/>
    </location>
</feature>
<feature type="transmembrane region" description="Helical" evidence="1">
    <location>
        <begin position="36"/>
        <end position="56"/>
    </location>
</feature>
<dbReference type="PANTHER" id="PTHR37305">
    <property type="entry name" value="INTEGRAL MEMBRANE PROTEIN-RELATED"/>
    <property type="match status" value="1"/>
</dbReference>
<organism evidence="2 3">
    <name type="scientific">Ktedonospora formicarum</name>
    <dbReference type="NCBI Taxonomy" id="2778364"/>
    <lineage>
        <taxon>Bacteria</taxon>
        <taxon>Bacillati</taxon>
        <taxon>Chloroflexota</taxon>
        <taxon>Ktedonobacteria</taxon>
        <taxon>Ktedonobacterales</taxon>
        <taxon>Ktedonobacteraceae</taxon>
        <taxon>Ktedonospora</taxon>
    </lineage>
</organism>
<dbReference type="Proteomes" id="UP000612362">
    <property type="component" value="Unassembled WGS sequence"/>
</dbReference>
<name>A0A8J3I5I7_9CHLR</name>